<evidence type="ECO:0008006" key="4">
    <source>
        <dbReference type="Google" id="ProtNLM"/>
    </source>
</evidence>
<dbReference type="EMBL" id="BAABRI010000030">
    <property type="protein sequence ID" value="GAA5484635.1"/>
    <property type="molecule type" value="Genomic_DNA"/>
</dbReference>
<dbReference type="RefSeq" id="WP_353568739.1">
    <property type="nucleotide sequence ID" value="NZ_BAABRI010000030.1"/>
</dbReference>
<dbReference type="Proteomes" id="UP001476282">
    <property type="component" value="Unassembled WGS sequence"/>
</dbReference>
<proteinExistence type="predicted"/>
<name>A0ABP9USY0_9BACT</name>
<accession>A0ABP9USY0</accession>
<evidence type="ECO:0000256" key="1">
    <source>
        <dbReference type="SAM" id="MobiDB-lite"/>
    </source>
</evidence>
<comment type="caution">
    <text evidence="2">The sequence shown here is derived from an EMBL/GenBank/DDBJ whole genome shotgun (WGS) entry which is preliminary data.</text>
</comment>
<feature type="region of interest" description="Disordered" evidence="1">
    <location>
        <begin position="259"/>
        <end position="280"/>
    </location>
</feature>
<evidence type="ECO:0000313" key="3">
    <source>
        <dbReference type="Proteomes" id="UP001476282"/>
    </source>
</evidence>
<organism evidence="2 3">
    <name type="scientific">Haloferula sargassicola</name>
    <dbReference type="NCBI Taxonomy" id="490096"/>
    <lineage>
        <taxon>Bacteria</taxon>
        <taxon>Pseudomonadati</taxon>
        <taxon>Verrucomicrobiota</taxon>
        <taxon>Verrucomicrobiia</taxon>
        <taxon>Verrucomicrobiales</taxon>
        <taxon>Verrucomicrobiaceae</taxon>
        <taxon>Haloferula</taxon>
    </lineage>
</organism>
<reference evidence="2 3" key="1">
    <citation type="submission" date="2024-02" db="EMBL/GenBank/DDBJ databases">
        <title>Haloferula sargassicola NBRC 104335.</title>
        <authorList>
            <person name="Ichikawa N."/>
            <person name="Katano-Makiyama Y."/>
            <person name="Hidaka K."/>
        </authorList>
    </citation>
    <scope>NUCLEOTIDE SEQUENCE [LARGE SCALE GENOMIC DNA]</scope>
    <source>
        <strain evidence="2 3">NBRC 104335</strain>
    </source>
</reference>
<protein>
    <recommendedName>
        <fullName evidence="4">Organic solvent tolerance-like N-terminal domain-containing protein</fullName>
    </recommendedName>
</protein>
<dbReference type="Gene3D" id="2.60.450.10">
    <property type="entry name" value="Lipopolysaccharide (LPS) transport protein A like domain"/>
    <property type="match status" value="1"/>
</dbReference>
<gene>
    <name evidence="2" type="ORF">Hsar01_03881</name>
</gene>
<evidence type="ECO:0000313" key="2">
    <source>
        <dbReference type="EMBL" id="GAA5484635.1"/>
    </source>
</evidence>
<sequence length="438" mass="46984">MNALPRTPPLPASRLAGLAALGLVAGLSAQGLGFATPEEEDDSPVQLPGMEMLVDGSILEKVLIPRYDDQDRLISTLRADKLVLIDKNHIDATTARIRFYHEDETPRGSIDLASAELENADILRSGEPVTIRSDDFEAHGTGLVFQLRKSRGLLLGPATATFMMPEKSKETSMNRRTPLLSAAGALMLVTAPVPAQTEDARLSPEEIEGMNRLAVSAEPEMEAKEGAAAAGIEEAEVQLTGADKSLKTFLAKASVDLPEGSTPDLQKTVPAPDPQPFAKPAKVTAKDGIFVDSQKGVMVLLKDVTFDHPDFKLQGADEVKVFFPDKPQNGNGGAKKDDLKIDFGKPSKVVAVGTLVLEKKATGEDNRQGKASGRQMIYDVDNDTFIIRGGQPWAITQGFSGRVTDPDGYIIFNIKTGDASAVGTTETLLEGENLKRKQ</sequence>
<keyword evidence="3" id="KW-1185">Reference proteome</keyword>